<dbReference type="InterPro" id="IPR039422">
    <property type="entry name" value="MarR/SlyA-like"/>
</dbReference>
<evidence type="ECO:0000259" key="1">
    <source>
        <dbReference type="PROSITE" id="PS50995"/>
    </source>
</evidence>
<gene>
    <name evidence="2" type="ORF">HNR72_002795</name>
</gene>
<keyword evidence="3" id="KW-1185">Reference proteome</keyword>
<comment type="caution">
    <text evidence="2">The sequence shown here is derived from an EMBL/GenBank/DDBJ whole genome shotgun (WGS) entry which is preliminary data.</text>
</comment>
<reference evidence="2 3" key="1">
    <citation type="submission" date="2020-08" db="EMBL/GenBank/DDBJ databases">
        <title>Sequencing the genomes of 1000 actinobacteria strains.</title>
        <authorList>
            <person name="Klenk H.-P."/>
        </authorList>
    </citation>
    <scope>NUCLEOTIDE SEQUENCE [LARGE SCALE GENOMIC DNA]</scope>
    <source>
        <strain evidence="2 3">DSM 40129</strain>
    </source>
</reference>
<evidence type="ECO:0000313" key="3">
    <source>
        <dbReference type="Proteomes" id="UP000579531"/>
    </source>
</evidence>
<dbReference type="PANTHER" id="PTHR33164">
    <property type="entry name" value="TRANSCRIPTIONAL REGULATOR, MARR FAMILY"/>
    <property type="match status" value="1"/>
</dbReference>
<proteinExistence type="predicted"/>
<dbReference type="InterPro" id="IPR000835">
    <property type="entry name" value="HTH_MarR-typ"/>
</dbReference>
<dbReference type="GeneID" id="93839197"/>
<dbReference type="PANTHER" id="PTHR33164:SF107">
    <property type="entry name" value="TRANSCRIPTIONAL REGULATORY PROTEIN"/>
    <property type="match status" value="1"/>
</dbReference>
<dbReference type="PRINTS" id="PR00598">
    <property type="entry name" value="HTHMARR"/>
</dbReference>
<feature type="domain" description="HTH marR-type" evidence="1">
    <location>
        <begin position="8"/>
        <end position="139"/>
    </location>
</feature>
<dbReference type="SMART" id="SM00347">
    <property type="entry name" value="HTH_MARR"/>
    <property type="match status" value="1"/>
</dbReference>
<keyword evidence="2" id="KW-0238">DNA-binding</keyword>
<dbReference type="SUPFAM" id="SSF46785">
    <property type="entry name" value="Winged helix' DNA-binding domain"/>
    <property type="match status" value="1"/>
</dbReference>
<dbReference type="GO" id="GO:0003700">
    <property type="term" value="F:DNA-binding transcription factor activity"/>
    <property type="evidence" value="ECO:0007669"/>
    <property type="project" value="InterPro"/>
</dbReference>
<dbReference type="PROSITE" id="PS50995">
    <property type="entry name" value="HTH_MARR_2"/>
    <property type="match status" value="1"/>
</dbReference>
<dbReference type="InterPro" id="IPR036388">
    <property type="entry name" value="WH-like_DNA-bd_sf"/>
</dbReference>
<dbReference type="Pfam" id="PF12802">
    <property type="entry name" value="MarR_2"/>
    <property type="match status" value="1"/>
</dbReference>
<dbReference type="AlphaFoldDB" id="A0AA89TH61"/>
<accession>A0AA89TH61</accession>
<dbReference type="RefSeq" id="WP_184847436.1">
    <property type="nucleotide sequence ID" value="NZ_BAABFE010000011.1"/>
</dbReference>
<dbReference type="Proteomes" id="UP000579531">
    <property type="component" value="Unassembled WGS sequence"/>
</dbReference>
<organism evidence="2 3">
    <name type="scientific">Streptomyces collinus</name>
    <dbReference type="NCBI Taxonomy" id="42684"/>
    <lineage>
        <taxon>Bacteria</taxon>
        <taxon>Bacillati</taxon>
        <taxon>Actinomycetota</taxon>
        <taxon>Actinomycetes</taxon>
        <taxon>Kitasatosporales</taxon>
        <taxon>Streptomycetaceae</taxon>
        <taxon>Streptomyces</taxon>
    </lineage>
</organism>
<dbReference type="GO" id="GO:0003677">
    <property type="term" value="F:DNA binding"/>
    <property type="evidence" value="ECO:0007669"/>
    <property type="project" value="UniProtKB-KW"/>
</dbReference>
<name>A0AA89TH61_STRCU</name>
<evidence type="ECO:0000313" key="2">
    <source>
        <dbReference type="EMBL" id="MBB5811767.1"/>
    </source>
</evidence>
<sequence length="163" mass="17079">MGNGAAGQVGVVAALVRAAFLVDGVYAEASRAYGLTPQQGQLLCVLLARPYGMSELGETLGLAKSSLTGLVDRTVRRGLVLREADPRDGRAVRVGLTDQGAALAEKFYVETCRRMEALPSGLSGSERERLAVLLSRVVVDNEVPEVFVEAPAVPVSVPGDSPS</sequence>
<dbReference type="Gene3D" id="1.10.10.10">
    <property type="entry name" value="Winged helix-like DNA-binding domain superfamily/Winged helix DNA-binding domain"/>
    <property type="match status" value="1"/>
</dbReference>
<dbReference type="GO" id="GO:0006950">
    <property type="term" value="P:response to stress"/>
    <property type="evidence" value="ECO:0007669"/>
    <property type="project" value="TreeGrafter"/>
</dbReference>
<protein>
    <submittedName>
        <fullName evidence="2">DNA-binding MarR family transcriptional regulator</fullName>
    </submittedName>
</protein>
<dbReference type="InterPro" id="IPR036390">
    <property type="entry name" value="WH_DNA-bd_sf"/>
</dbReference>
<dbReference type="EMBL" id="JACHLX010000001">
    <property type="protein sequence ID" value="MBB5811767.1"/>
    <property type="molecule type" value="Genomic_DNA"/>
</dbReference>